<dbReference type="STRING" id="1548547.BA177_14850"/>
<dbReference type="Gene3D" id="2.30.110.10">
    <property type="entry name" value="Electron Transport, Fmn-binding Protein, Chain A"/>
    <property type="match status" value="1"/>
</dbReference>
<dbReference type="EMBL" id="CP016268">
    <property type="protein sequence ID" value="ANO53284.1"/>
    <property type="molecule type" value="Genomic_DNA"/>
</dbReference>
<dbReference type="AlphaFoldDB" id="A0A193LLL8"/>
<dbReference type="Proteomes" id="UP000092695">
    <property type="component" value="Chromosome"/>
</dbReference>
<evidence type="ECO:0000313" key="1">
    <source>
        <dbReference type="EMBL" id="ANO53284.1"/>
    </source>
</evidence>
<keyword evidence="2" id="KW-1185">Reference proteome</keyword>
<name>A0A193LLL8_9GAMM</name>
<evidence type="ECO:0000313" key="2">
    <source>
        <dbReference type="Proteomes" id="UP000092695"/>
    </source>
</evidence>
<dbReference type="InterPro" id="IPR024747">
    <property type="entry name" value="Pyridox_Oxase-rel"/>
</dbReference>
<organism evidence="1 2">
    <name type="scientific">Woeseia oceani</name>
    <dbReference type="NCBI Taxonomy" id="1548547"/>
    <lineage>
        <taxon>Bacteria</taxon>
        <taxon>Pseudomonadati</taxon>
        <taxon>Pseudomonadota</taxon>
        <taxon>Gammaproteobacteria</taxon>
        <taxon>Woeseiales</taxon>
        <taxon>Woeseiaceae</taxon>
        <taxon>Woeseia</taxon>
    </lineage>
</organism>
<gene>
    <name evidence="1" type="ORF">BA177_14850</name>
</gene>
<dbReference type="KEGG" id="woc:BA177_14850"/>
<accession>A0A193LLL8</accession>
<dbReference type="OrthoDB" id="116031at2"/>
<reference evidence="1 2" key="1">
    <citation type="submission" date="2016-06" db="EMBL/GenBank/DDBJ databases">
        <title>Complete genome sequence of a deep-branching marine Gamma Proteobacterium Woeseia oceani type strain XK5.</title>
        <authorList>
            <person name="Mu D."/>
            <person name="Du Z."/>
        </authorList>
    </citation>
    <scope>NUCLEOTIDE SEQUENCE [LARGE SCALE GENOMIC DNA]</scope>
    <source>
        <strain evidence="1 2">XK5</strain>
    </source>
</reference>
<sequence>MTAELSKTQRSTMSRHPERATYERDIAFSILDEGLVAHVGLTTPDGVVVLPMTYARIADKLYLHGAVASRWLASFDEGSDVSVCVTLLDGLVLARSAFSHSMNYRSVVAFGTATTVRDDEEKQKAFKAFLEHMLPGRWDDSRQPNRKEVAATTVLSLRIDEASVKVRSGPPKDTAGDYALTHWAGVIPLSLTSGEPLPDPAMAAPPAVPAYAKDYSRT</sequence>
<dbReference type="PANTHER" id="PTHR34071:SF2">
    <property type="entry name" value="FLAVIN-NUCLEOTIDE-BINDING PROTEIN"/>
    <property type="match status" value="1"/>
</dbReference>
<dbReference type="PANTHER" id="PTHR34071">
    <property type="entry name" value="5-NITROIMIDAZOLE ANTIBIOTICS RESISTANCE PROTEIN, NIMA-FAMILY-RELATED PROTEIN-RELATED"/>
    <property type="match status" value="1"/>
</dbReference>
<dbReference type="InterPro" id="IPR012349">
    <property type="entry name" value="Split_barrel_FMN-bd"/>
</dbReference>
<dbReference type="Pfam" id="PF12900">
    <property type="entry name" value="Pyridox_ox_2"/>
    <property type="match status" value="1"/>
</dbReference>
<proteinExistence type="predicted"/>
<protein>
    <submittedName>
        <fullName evidence="1">Flavin-nucleotide-binding protein</fullName>
    </submittedName>
</protein>
<dbReference type="SUPFAM" id="SSF50475">
    <property type="entry name" value="FMN-binding split barrel"/>
    <property type="match status" value="1"/>
</dbReference>